<keyword evidence="8" id="KW-1185">Reference proteome</keyword>
<evidence type="ECO:0000256" key="1">
    <source>
        <dbReference type="ARBA" id="ARBA00022679"/>
    </source>
</evidence>
<dbReference type="OrthoDB" id="9805460at2"/>
<evidence type="ECO:0000256" key="5">
    <source>
        <dbReference type="PIRSR" id="PIRSR000446-1"/>
    </source>
</evidence>
<dbReference type="GO" id="GO:0004314">
    <property type="term" value="F:[acyl-carrier-protein] S-malonyltransferase activity"/>
    <property type="evidence" value="ECO:0007669"/>
    <property type="project" value="UniProtKB-EC"/>
</dbReference>
<dbReference type="InterPro" id="IPR050858">
    <property type="entry name" value="Mal-CoA-ACP_Trans/PKS_FabD"/>
</dbReference>
<dbReference type="SUPFAM" id="SSF55048">
    <property type="entry name" value="Probable ACP-binding domain of malonyl-CoA ACP transacylase"/>
    <property type="match status" value="1"/>
</dbReference>
<dbReference type="NCBIfam" id="TIGR00128">
    <property type="entry name" value="fabD"/>
    <property type="match status" value="1"/>
</dbReference>
<dbReference type="GO" id="GO:0006633">
    <property type="term" value="P:fatty acid biosynthetic process"/>
    <property type="evidence" value="ECO:0007669"/>
    <property type="project" value="TreeGrafter"/>
</dbReference>
<dbReference type="SMART" id="SM00827">
    <property type="entry name" value="PKS_AT"/>
    <property type="match status" value="1"/>
</dbReference>
<dbReference type="Gene3D" id="3.30.70.250">
    <property type="entry name" value="Malonyl-CoA ACP transacylase, ACP-binding"/>
    <property type="match status" value="1"/>
</dbReference>
<evidence type="ECO:0000313" key="7">
    <source>
        <dbReference type="EMBL" id="SHE72198.1"/>
    </source>
</evidence>
<dbReference type="InterPro" id="IPR004410">
    <property type="entry name" value="Malonyl_CoA-ACP_transAc_FabD"/>
</dbReference>
<sequence length="309" mass="33868">MKIAFIFSGQGSQYVGMGKELYENFQCFRDVFNNGSEILGIDLCNLCFEGPKEELNKTENTQPAILAASIGTLRILEEKGVKAEAVAGFSLGEYSALVASESLSFEDGISLVRERGKFMQEAVPVGEGTMAAVIGLSREKVEEIVSEIQKEDLVEISNYNCPLQLVLGGTINGIKKVSELALKEGARAVKELDVSGPFHTSLLKPASDKLKNKLKKIKINKNKLPLISNVTADYVNGQGNIENLLVKQVMTSVKWEDTINRLVEDGFDTFIEIGPGKVLSGLVKRINRKVKILNVEDLSSLEKTLKEVL</sequence>
<evidence type="ECO:0000313" key="8">
    <source>
        <dbReference type="Proteomes" id="UP000184035"/>
    </source>
</evidence>
<dbReference type="InterPro" id="IPR016036">
    <property type="entry name" value="Malonyl_transacylase_ACP-bd"/>
</dbReference>
<keyword evidence="1 4" id="KW-0808">Transferase</keyword>
<organism evidence="7 8">
    <name type="scientific">Clostridium fallax</name>
    <dbReference type="NCBI Taxonomy" id="1533"/>
    <lineage>
        <taxon>Bacteria</taxon>
        <taxon>Bacillati</taxon>
        <taxon>Bacillota</taxon>
        <taxon>Clostridia</taxon>
        <taxon>Eubacteriales</taxon>
        <taxon>Clostridiaceae</taxon>
        <taxon>Clostridium</taxon>
    </lineage>
</organism>
<evidence type="ECO:0000256" key="2">
    <source>
        <dbReference type="ARBA" id="ARBA00023315"/>
    </source>
</evidence>
<accession>A0A1M4VTD8</accession>
<comment type="similarity">
    <text evidence="4">Belongs to the fabD family.</text>
</comment>
<dbReference type="InterPro" id="IPR001227">
    <property type="entry name" value="Ac_transferase_dom_sf"/>
</dbReference>
<feature type="domain" description="Malonyl-CoA:ACP transacylase (MAT)" evidence="6">
    <location>
        <begin position="6"/>
        <end position="304"/>
    </location>
</feature>
<protein>
    <recommendedName>
        <fullName evidence="4">Malonyl CoA-acyl carrier protein transacylase</fullName>
        <ecNumber evidence="4">2.3.1.39</ecNumber>
    </recommendedName>
</protein>
<comment type="catalytic activity">
    <reaction evidence="3 4">
        <text>holo-[ACP] + malonyl-CoA = malonyl-[ACP] + CoA</text>
        <dbReference type="Rhea" id="RHEA:41792"/>
        <dbReference type="Rhea" id="RHEA-COMP:9623"/>
        <dbReference type="Rhea" id="RHEA-COMP:9685"/>
        <dbReference type="ChEBI" id="CHEBI:57287"/>
        <dbReference type="ChEBI" id="CHEBI:57384"/>
        <dbReference type="ChEBI" id="CHEBI:64479"/>
        <dbReference type="ChEBI" id="CHEBI:78449"/>
        <dbReference type="EC" id="2.3.1.39"/>
    </reaction>
</comment>
<reference evidence="7 8" key="1">
    <citation type="submission" date="2016-11" db="EMBL/GenBank/DDBJ databases">
        <authorList>
            <person name="Jaros S."/>
            <person name="Januszkiewicz K."/>
            <person name="Wedrychowicz H."/>
        </authorList>
    </citation>
    <scope>NUCLEOTIDE SEQUENCE [LARGE SCALE GENOMIC DNA]</scope>
    <source>
        <strain evidence="7 8">DSM 2631</strain>
    </source>
</reference>
<dbReference type="GO" id="GO:0005829">
    <property type="term" value="C:cytosol"/>
    <property type="evidence" value="ECO:0007669"/>
    <property type="project" value="TreeGrafter"/>
</dbReference>
<proteinExistence type="inferred from homology"/>
<dbReference type="InterPro" id="IPR016035">
    <property type="entry name" value="Acyl_Trfase/lysoPLipase"/>
</dbReference>
<dbReference type="PANTHER" id="PTHR42681:SF1">
    <property type="entry name" value="MALONYL-COA-ACYL CARRIER PROTEIN TRANSACYLASE, MITOCHONDRIAL"/>
    <property type="match status" value="1"/>
</dbReference>
<dbReference type="FunFam" id="3.30.70.250:FF:000001">
    <property type="entry name" value="Malonyl CoA-acyl carrier protein transacylase"/>
    <property type="match status" value="1"/>
</dbReference>
<dbReference type="InterPro" id="IPR014043">
    <property type="entry name" value="Acyl_transferase_dom"/>
</dbReference>
<dbReference type="Pfam" id="PF00698">
    <property type="entry name" value="Acyl_transf_1"/>
    <property type="match status" value="1"/>
</dbReference>
<dbReference type="InterPro" id="IPR024925">
    <property type="entry name" value="Malonyl_CoA-ACP_transAc"/>
</dbReference>
<dbReference type="STRING" id="1533.SAMN05443638_1099"/>
<name>A0A1M4VTD8_9CLOT</name>
<dbReference type="EMBL" id="FQVM01000009">
    <property type="protein sequence ID" value="SHE72198.1"/>
    <property type="molecule type" value="Genomic_DNA"/>
</dbReference>
<dbReference type="Proteomes" id="UP000184035">
    <property type="component" value="Unassembled WGS sequence"/>
</dbReference>
<evidence type="ECO:0000256" key="4">
    <source>
        <dbReference type="PIRNR" id="PIRNR000446"/>
    </source>
</evidence>
<dbReference type="SUPFAM" id="SSF52151">
    <property type="entry name" value="FabD/lysophospholipase-like"/>
    <property type="match status" value="1"/>
</dbReference>
<dbReference type="RefSeq" id="WP_072894927.1">
    <property type="nucleotide sequence ID" value="NZ_FQVM01000009.1"/>
</dbReference>
<dbReference type="PANTHER" id="PTHR42681">
    <property type="entry name" value="MALONYL-COA-ACYL CARRIER PROTEIN TRANSACYLASE, MITOCHONDRIAL"/>
    <property type="match status" value="1"/>
</dbReference>
<evidence type="ECO:0000256" key="3">
    <source>
        <dbReference type="ARBA" id="ARBA00048462"/>
    </source>
</evidence>
<dbReference type="PIRSF" id="PIRSF000446">
    <property type="entry name" value="Mct"/>
    <property type="match status" value="1"/>
</dbReference>
<evidence type="ECO:0000259" key="6">
    <source>
        <dbReference type="SMART" id="SM00827"/>
    </source>
</evidence>
<keyword evidence="2 4" id="KW-0012">Acyltransferase</keyword>
<feature type="active site" evidence="5">
    <location>
        <position position="90"/>
    </location>
</feature>
<dbReference type="EC" id="2.3.1.39" evidence="4"/>
<gene>
    <name evidence="7" type="ORF">SAMN05443638_1099</name>
</gene>
<feature type="active site" evidence="5">
    <location>
        <position position="199"/>
    </location>
</feature>
<dbReference type="Gene3D" id="3.40.366.10">
    <property type="entry name" value="Malonyl-Coenzyme A Acyl Carrier Protein, domain 2"/>
    <property type="match status" value="1"/>
</dbReference>
<dbReference type="AlphaFoldDB" id="A0A1M4VTD8"/>